<evidence type="ECO:0000259" key="5">
    <source>
        <dbReference type="PROSITE" id="PS50865"/>
    </source>
</evidence>
<accession>A0AAX4I1T9</accession>
<dbReference type="Proteomes" id="UP001322277">
    <property type="component" value="Chromosome 1"/>
</dbReference>
<protein>
    <submittedName>
        <fullName evidence="6">Zinc finger, MYND-type</fullName>
    </submittedName>
</protein>
<keyword evidence="2 4" id="KW-0863">Zinc-finger</keyword>
<evidence type="ECO:0000256" key="1">
    <source>
        <dbReference type="ARBA" id="ARBA00022723"/>
    </source>
</evidence>
<dbReference type="RefSeq" id="XP_062774232.1">
    <property type="nucleotide sequence ID" value="XM_062918181.1"/>
</dbReference>
<dbReference type="GeneID" id="87938525"/>
<keyword evidence="7" id="KW-1185">Reference proteome</keyword>
<reference evidence="7" key="1">
    <citation type="journal article" date="2023" name="bioRxiv">
        <title>Complete genome of the Medicago anthracnose fungus, Colletotrichum destructivum, reveals a mini-chromosome-like region within a core chromosome.</title>
        <authorList>
            <person name="Lapalu N."/>
            <person name="Simon A."/>
            <person name="Lu A."/>
            <person name="Plaumann P.-L."/>
            <person name="Amselem J."/>
            <person name="Pigne S."/>
            <person name="Auger A."/>
            <person name="Koch C."/>
            <person name="Dallery J.-F."/>
            <person name="O'Connell R.J."/>
        </authorList>
    </citation>
    <scope>NUCLEOTIDE SEQUENCE [LARGE SCALE GENOMIC DNA]</scope>
    <source>
        <strain evidence="7">CBS 520.97</strain>
    </source>
</reference>
<keyword evidence="3" id="KW-0862">Zinc</keyword>
<dbReference type="EMBL" id="CP137305">
    <property type="protein sequence ID" value="WQF77008.1"/>
    <property type="molecule type" value="Genomic_DNA"/>
</dbReference>
<dbReference type="Gene3D" id="6.10.140.2220">
    <property type="match status" value="1"/>
</dbReference>
<evidence type="ECO:0000313" key="7">
    <source>
        <dbReference type="Proteomes" id="UP001322277"/>
    </source>
</evidence>
<name>A0AAX4I1T9_9PEZI</name>
<dbReference type="GO" id="GO:0008270">
    <property type="term" value="F:zinc ion binding"/>
    <property type="evidence" value="ECO:0007669"/>
    <property type="project" value="UniProtKB-KW"/>
</dbReference>
<dbReference type="Pfam" id="PF01753">
    <property type="entry name" value="zf-MYND"/>
    <property type="match status" value="1"/>
</dbReference>
<feature type="domain" description="MYND-type" evidence="5">
    <location>
        <begin position="5"/>
        <end position="51"/>
    </location>
</feature>
<proteinExistence type="predicted"/>
<evidence type="ECO:0000313" key="6">
    <source>
        <dbReference type="EMBL" id="WQF77008.1"/>
    </source>
</evidence>
<dbReference type="InterPro" id="IPR002893">
    <property type="entry name" value="Znf_MYND"/>
</dbReference>
<dbReference type="SUPFAM" id="SSF144232">
    <property type="entry name" value="HIT/MYND zinc finger-like"/>
    <property type="match status" value="1"/>
</dbReference>
<dbReference type="InterPro" id="IPR027974">
    <property type="entry name" value="DUF4470"/>
</dbReference>
<sequence>MTTSQPTCANWAPDITKCSNIGRFACKNCLLVTYCGPECQKSHWTIHKLDCKSRLGKENWQPDWVLESRAPDFVGDGPPQLAYGGGKYLWGNVPAFDILHLCANEGIAYDEKLPLLCAASGDLRNIVKTIAQLPDSYTQPIEVTLNDRDLDIVARNVIMILIALVVDDADVAADCIIHVWYSALLRKSDLDIIRYRIRPILEDVCHKLQGKGAKNFHAKTWTFGQRSLRLVLEKSAWDALLTFTDAPRGLTADRANEIRKAVTLTDSRKDYRDRHLLFQSPSHRIALTRFREDGLLLPFGAPRDAFRHPNPTIYQKANWPMHDNADPLNGWSAKEVQETSTGPATADIYGKLFISLRTVLRAFLCRLLTSQISFNLFQMDASALPKFLENSHFSRIEVSNISDAGYLGIHHTLNLMVPLLQSPLVNHHATLITLFMNAVDENATEMEMLADMKAGGLVSKRVYKYLSLTGESLTHYDTTIYKIMAARDCVATHDHIFDRYAAKLMFSQIARLAGAAMKSSHTVIEKWPFRLKLRPGQSGAQGEFDRLLGGGVSSKERYVEWKRVCLLDD</sequence>
<evidence type="ECO:0000256" key="3">
    <source>
        <dbReference type="ARBA" id="ARBA00022833"/>
    </source>
</evidence>
<dbReference type="KEGG" id="cdet:87938525"/>
<dbReference type="Pfam" id="PF14737">
    <property type="entry name" value="DUF4470"/>
    <property type="match status" value="1"/>
</dbReference>
<dbReference type="AlphaFoldDB" id="A0AAX4I1T9"/>
<dbReference type="PROSITE" id="PS50865">
    <property type="entry name" value="ZF_MYND_2"/>
    <property type="match status" value="1"/>
</dbReference>
<keyword evidence="1" id="KW-0479">Metal-binding</keyword>
<evidence type="ECO:0000256" key="2">
    <source>
        <dbReference type="ARBA" id="ARBA00022771"/>
    </source>
</evidence>
<evidence type="ECO:0000256" key="4">
    <source>
        <dbReference type="PROSITE-ProRule" id="PRU00134"/>
    </source>
</evidence>
<organism evidence="6 7">
    <name type="scientific">Colletotrichum destructivum</name>
    <dbReference type="NCBI Taxonomy" id="34406"/>
    <lineage>
        <taxon>Eukaryota</taxon>
        <taxon>Fungi</taxon>
        <taxon>Dikarya</taxon>
        <taxon>Ascomycota</taxon>
        <taxon>Pezizomycotina</taxon>
        <taxon>Sordariomycetes</taxon>
        <taxon>Hypocreomycetidae</taxon>
        <taxon>Glomerellales</taxon>
        <taxon>Glomerellaceae</taxon>
        <taxon>Colletotrichum</taxon>
        <taxon>Colletotrichum destructivum species complex</taxon>
    </lineage>
</organism>
<gene>
    <name evidence="6" type="ORF">CDEST_02022</name>
</gene>